<sequence>MRVMQCDNVGKGWPRNFYTPNQCAWKFLGKLKERGSSEDGREEEMMRGETEKWIKIASDFLRIFPCAIDQSNPCWLQKRARARDDERTN</sequence>
<gene>
    <name evidence="1" type="ORF">EVAR_100614_1</name>
</gene>
<reference evidence="1 2" key="1">
    <citation type="journal article" date="2019" name="Commun. Biol.">
        <title>The bagworm genome reveals a unique fibroin gene that provides high tensile strength.</title>
        <authorList>
            <person name="Kono N."/>
            <person name="Nakamura H."/>
            <person name="Ohtoshi R."/>
            <person name="Tomita M."/>
            <person name="Numata K."/>
            <person name="Arakawa K."/>
        </authorList>
    </citation>
    <scope>NUCLEOTIDE SEQUENCE [LARGE SCALE GENOMIC DNA]</scope>
</reference>
<evidence type="ECO:0000313" key="2">
    <source>
        <dbReference type="Proteomes" id="UP000299102"/>
    </source>
</evidence>
<dbReference type="Proteomes" id="UP000299102">
    <property type="component" value="Unassembled WGS sequence"/>
</dbReference>
<organism evidence="1 2">
    <name type="scientific">Eumeta variegata</name>
    <name type="common">Bagworm moth</name>
    <name type="synonym">Eumeta japonica</name>
    <dbReference type="NCBI Taxonomy" id="151549"/>
    <lineage>
        <taxon>Eukaryota</taxon>
        <taxon>Metazoa</taxon>
        <taxon>Ecdysozoa</taxon>
        <taxon>Arthropoda</taxon>
        <taxon>Hexapoda</taxon>
        <taxon>Insecta</taxon>
        <taxon>Pterygota</taxon>
        <taxon>Neoptera</taxon>
        <taxon>Endopterygota</taxon>
        <taxon>Lepidoptera</taxon>
        <taxon>Glossata</taxon>
        <taxon>Ditrysia</taxon>
        <taxon>Tineoidea</taxon>
        <taxon>Psychidae</taxon>
        <taxon>Oiketicinae</taxon>
        <taxon>Eumeta</taxon>
    </lineage>
</organism>
<name>A0A4C1ZE32_EUMVA</name>
<accession>A0A4C1ZE32</accession>
<dbReference type="EMBL" id="BGZK01001702">
    <property type="protein sequence ID" value="GBP84855.1"/>
    <property type="molecule type" value="Genomic_DNA"/>
</dbReference>
<protein>
    <submittedName>
        <fullName evidence="1">Uncharacterized protein</fullName>
    </submittedName>
</protein>
<evidence type="ECO:0000313" key="1">
    <source>
        <dbReference type="EMBL" id="GBP84855.1"/>
    </source>
</evidence>
<dbReference type="AlphaFoldDB" id="A0A4C1ZE32"/>
<proteinExistence type="predicted"/>
<keyword evidence="2" id="KW-1185">Reference proteome</keyword>
<comment type="caution">
    <text evidence="1">The sequence shown here is derived from an EMBL/GenBank/DDBJ whole genome shotgun (WGS) entry which is preliminary data.</text>
</comment>